<sequence>MTAHSAGGSRLDPLMDMINTTDLNTMVIDVKEDYGNITYKMEEYDEFSEPFIKDPENLMEKLNDSNIYPIARLVVFKDTVLAENQPNLSYLTSDGQVWKNGRGEAFVNPFLPEVWEYNVEVAKSAAKLGFKEIQFDYVRFPEGFENKDDILQYDLGDYKDRKPSKLTQLEKEHKEEMKQFEATKTTLEAAYNNALNEYTVLTENQADGESDNESNEKETSEMKEAEKALDEAKEKLDEHSNNIPEKPVLTEKEKMVQLRVDAVTDFVEYAKKELDPLGVNVSVDIFGYTATIPEAPGIGQNFLKISEHVDVISSMIYPSHWGPGYFNIPQPDTEPYRLVKEYIKAEKEKLAQLEKPPISRPWIQDFTASWLGSGNYISYGKKQVEDQIRALHEQGVEEFLLWNASNKYSEGVDYTPLK</sequence>
<keyword evidence="3" id="KW-0378">Hydrolase</keyword>
<dbReference type="AlphaFoldDB" id="A0A9X3WLY8"/>
<gene>
    <name evidence="3" type="ORF">NC661_04985</name>
</gene>
<keyword evidence="4" id="KW-1185">Reference proteome</keyword>
<evidence type="ECO:0000259" key="2">
    <source>
        <dbReference type="Pfam" id="PF13200"/>
    </source>
</evidence>
<evidence type="ECO:0000256" key="1">
    <source>
        <dbReference type="SAM" id="MobiDB-lite"/>
    </source>
</evidence>
<feature type="domain" description="DUF4015" evidence="2">
    <location>
        <begin position="1"/>
        <end position="408"/>
    </location>
</feature>
<feature type="compositionally biased region" description="Basic and acidic residues" evidence="1">
    <location>
        <begin position="214"/>
        <end position="240"/>
    </location>
</feature>
<name>A0A9X3WLY8_9BACI</name>
<proteinExistence type="predicted"/>
<dbReference type="InterPro" id="IPR025275">
    <property type="entry name" value="DUF4015"/>
</dbReference>
<dbReference type="Proteomes" id="UP001145072">
    <property type="component" value="Unassembled WGS sequence"/>
</dbReference>
<dbReference type="InterPro" id="IPR017853">
    <property type="entry name" value="GH"/>
</dbReference>
<evidence type="ECO:0000313" key="4">
    <source>
        <dbReference type="Proteomes" id="UP001145072"/>
    </source>
</evidence>
<dbReference type="SUPFAM" id="SSF51445">
    <property type="entry name" value="(Trans)glycosidases"/>
    <property type="match status" value="1"/>
</dbReference>
<dbReference type="GO" id="GO:0016787">
    <property type="term" value="F:hydrolase activity"/>
    <property type="evidence" value="ECO:0007669"/>
    <property type="project" value="UniProtKB-KW"/>
</dbReference>
<dbReference type="Pfam" id="PF13200">
    <property type="entry name" value="DUF4015"/>
    <property type="match status" value="1"/>
</dbReference>
<feature type="region of interest" description="Disordered" evidence="1">
    <location>
        <begin position="202"/>
        <end position="244"/>
    </location>
</feature>
<organism evidence="3 4">
    <name type="scientific">Aquibacillus koreensis</name>
    <dbReference type="NCBI Taxonomy" id="279446"/>
    <lineage>
        <taxon>Bacteria</taxon>
        <taxon>Bacillati</taxon>
        <taxon>Bacillota</taxon>
        <taxon>Bacilli</taxon>
        <taxon>Bacillales</taxon>
        <taxon>Bacillaceae</taxon>
        <taxon>Aquibacillus</taxon>
    </lineage>
</organism>
<accession>A0A9X3WLY8</accession>
<protein>
    <submittedName>
        <fullName evidence="3">Glycoside hydrolase</fullName>
    </submittedName>
</protein>
<reference evidence="3" key="1">
    <citation type="submission" date="2022-06" db="EMBL/GenBank/DDBJ databases">
        <title>Aquibacillus sp. a new bacterium isolated from soil saline samples.</title>
        <authorList>
            <person name="Galisteo C."/>
            <person name="De La Haba R."/>
            <person name="Sanchez-Porro C."/>
            <person name="Ventosa A."/>
        </authorList>
    </citation>
    <scope>NUCLEOTIDE SEQUENCE</scope>
    <source>
        <strain evidence="3">JCM 12387</strain>
    </source>
</reference>
<dbReference type="EMBL" id="JAMQJZ010000002">
    <property type="protein sequence ID" value="MDC3419719.1"/>
    <property type="molecule type" value="Genomic_DNA"/>
</dbReference>
<evidence type="ECO:0000313" key="3">
    <source>
        <dbReference type="EMBL" id="MDC3419719.1"/>
    </source>
</evidence>
<dbReference type="Gene3D" id="3.20.20.80">
    <property type="entry name" value="Glycosidases"/>
    <property type="match status" value="1"/>
</dbReference>
<comment type="caution">
    <text evidence="3">The sequence shown here is derived from an EMBL/GenBank/DDBJ whole genome shotgun (WGS) entry which is preliminary data.</text>
</comment>